<organism evidence="2 3">
    <name type="scientific">Cryptotermes secundus</name>
    <dbReference type="NCBI Taxonomy" id="105785"/>
    <lineage>
        <taxon>Eukaryota</taxon>
        <taxon>Metazoa</taxon>
        <taxon>Ecdysozoa</taxon>
        <taxon>Arthropoda</taxon>
        <taxon>Hexapoda</taxon>
        <taxon>Insecta</taxon>
        <taxon>Pterygota</taxon>
        <taxon>Neoptera</taxon>
        <taxon>Polyneoptera</taxon>
        <taxon>Dictyoptera</taxon>
        <taxon>Blattodea</taxon>
        <taxon>Blattoidea</taxon>
        <taxon>Termitoidae</taxon>
        <taxon>Kalotermitidae</taxon>
        <taxon>Cryptotermitinae</taxon>
        <taxon>Cryptotermes</taxon>
    </lineage>
</organism>
<dbReference type="InterPro" id="IPR043502">
    <property type="entry name" value="DNA/RNA_pol_sf"/>
</dbReference>
<evidence type="ECO:0000259" key="1">
    <source>
        <dbReference type="Pfam" id="PF00078"/>
    </source>
</evidence>
<protein>
    <recommendedName>
        <fullName evidence="1">Reverse transcriptase domain-containing protein</fullName>
    </recommendedName>
</protein>
<dbReference type="STRING" id="105785.A0A2J7PGK6"/>
<evidence type="ECO:0000313" key="3">
    <source>
        <dbReference type="Proteomes" id="UP000235965"/>
    </source>
</evidence>
<reference evidence="2 3" key="1">
    <citation type="submission" date="2017-12" db="EMBL/GenBank/DDBJ databases">
        <title>Hemimetabolous genomes reveal molecular basis of termite eusociality.</title>
        <authorList>
            <person name="Harrison M.C."/>
            <person name="Jongepier E."/>
            <person name="Robertson H.M."/>
            <person name="Arning N."/>
            <person name="Bitard-Feildel T."/>
            <person name="Chao H."/>
            <person name="Childers C.P."/>
            <person name="Dinh H."/>
            <person name="Doddapaneni H."/>
            <person name="Dugan S."/>
            <person name="Gowin J."/>
            <person name="Greiner C."/>
            <person name="Han Y."/>
            <person name="Hu H."/>
            <person name="Hughes D.S.T."/>
            <person name="Huylmans A.-K."/>
            <person name="Kemena C."/>
            <person name="Kremer L.P.M."/>
            <person name="Lee S.L."/>
            <person name="Lopez-Ezquerra A."/>
            <person name="Mallet L."/>
            <person name="Monroy-Kuhn J.M."/>
            <person name="Moser A."/>
            <person name="Murali S.C."/>
            <person name="Muzny D.M."/>
            <person name="Otani S."/>
            <person name="Piulachs M.-D."/>
            <person name="Poelchau M."/>
            <person name="Qu J."/>
            <person name="Schaub F."/>
            <person name="Wada-Katsumata A."/>
            <person name="Worley K.C."/>
            <person name="Xie Q."/>
            <person name="Ylla G."/>
            <person name="Poulsen M."/>
            <person name="Gibbs R.A."/>
            <person name="Schal C."/>
            <person name="Richards S."/>
            <person name="Belles X."/>
            <person name="Korb J."/>
            <person name="Bornberg-Bauer E."/>
        </authorList>
    </citation>
    <scope>NUCLEOTIDE SEQUENCE [LARGE SCALE GENOMIC DNA]</scope>
    <source>
        <tissue evidence="2">Whole body</tissue>
    </source>
</reference>
<dbReference type="EMBL" id="NEVH01025177">
    <property type="protein sequence ID" value="PNF15468.1"/>
    <property type="molecule type" value="Genomic_DNA"/>
</dbReference>
<dbReference type="SUPFAM" id="SSF56672">
    <property type="entry name" value="DNA/RNA polymerases"/>
    <property type="match status" value="1"/>
</dbReference>
<dbReference type="CDD" id="cd01650">
    <property type="entry name" value="RT_nLTR_like"/>
    <property type="match status" value="1"/>
</dbReference>
<dbReference type="GO" id="GO:0071897">
    <property type="term" value="P:DNA biosynthetic process"/>
    <property type="evidence" value="ECO:0007669"/>
    <property type="project" value="UniProtKB-ARBA"/>
</dbReference>
<dbReference type="AlphaFoldDB" id="A0A2J7PGK6"/>
<dbReference type="Pfam" id="PF00078">
    <property type="entry name" value="RVT_1"/>
    <property type="match status" value="1"/>
</dbReference>
<dbReference type="InParanoid" id="A0A2J7PGK6"/>
<dbReference type="PANTHER" id="PTHR19446">
    <property type="entry name" value="REVERSE TRANSCRIPTASES"/>
    <property type="match status" value="1"/>
</dbReference>
<dbReference type="InterPro" id="IPR000477">
    <property type="entry name" value="RT_dom"/>
</dbReference>
<name>A0A2J7PGK6_9NEOP</name>
<dbReference type="Proteomes" id="UP000235965">
    <property type="component" value="Unassembled WGS sequence"/>
</dbReference>
<sequence length="353" mass="41435">MLLEQLDSYKLDITAIQELRWLGKGVMEKRDHVVFYSCQKKSHMFGTGFIVNKKNQAYKRMQQRDHTRGAVEEYREARRKEKRLHKKKKREYDKQELIELEHLRSSNEIRAFYQKLNKSQKDFQPRTTLCIDKEGTILSIDEAILERWAQYFEELLNSNVSEQVEGMTIDRTLGNFEAEEPAPTIKEVEQAIKNLKNNKAPGMDLITAELVKFAGPEYAKHLHQLIVKIWITEIIPEEWNVSIVCPIHKKGDVMVCSNYRGISLLCTAYKIFSNILFNSLSPFVEGIIGDYQCGFRQGRSTNDQIFTIRQVLEKCNEFQIETHHLFIDFRSAYDSIDRDSLFLAMEEMHIPRK</sequence>
<accession>A0A2J7PGK6</accession>
<comment type="caution">
    <text evidence="2">The sequence shown here is derived from an EMBL/GenBank/DDBJ whole genome shotgun (WGS) entry which is preliminary data.</text>
</comment>
<keyword evidence="3" id="KW-1185">Reference proteome</keyword>
<evidence type="ECO:0000313" key="2">
    <source>
        <dbReference type="EMBL" id="PNF15468.1"/>
    </source>
</evidence>
<proteinExistence type="predicted"/>
<feature type="domain" description="Reverse transcriptase" evidence="1">
    <location>
        <begin position="247"/>
        <end position="352"/>
    </location>
</feature>
<gene>
    <name evidence="2" type="ORF">B7P43_G17037</name>
</gene>